<evidence type="ECO:0000313" key="2">
    <source>
        <dbReference type="Proteomes" id="UP000768646"/>
    </source>
</evidence>
<name>A0ACB7CIB7_9ASCO</name>
<dbReference type="EMBL" id="JABTEG010000003">
    <property type="protein sequence ID" value="KAG4305374.1"/>
    <property type="molecule type" value="Genomic_DNA"/>
</dbReference>
<reference evidence="1 2" key="1">
    <citation type="journal article" date="2021" name="Commun. Biol.">
        <title>Genomic insights into the host specific adaptation of the Pneumocystis genus.</title>
        <authorList>
            <person name="Cisse O.H."/>
            <person name="Ma L."/>
            <person name="Dekker J.P."/>
            <person name="Khil P.P."/>
            <person name="Youn J.-H."/>
            <person name="Brenchley J.M."/>
            <person name="Blair R."/>
            <person name="Pahar B."/>
            <person name="Chabe M."/>
            <person name="Van Rompay K.K.A."/>
            <person name="Keesler R."/>
            <person name="Sukura A."/>
            <person name="Hirsch V."/>
            <person name="Kutty G."/>
            <person name="Liu Y."/>
            <person name="Peng L."/>
            <person name="Chen J."/>
            <person name="Song J."/>
            <person name="Weissenbacher-Lang C."/>
            <person name="Xu J."/>
            <person name="Upham N.S."/>
            <person name="Stajich J.E."/>
            <person name="Cuomo C.A."/>
            <person name="Cushion M.T."/>
            <person name="Kovacs J.A."/>
        </authorList>
    </citation>
    <scope>NUCLEOTIDE SEQUENCE [LARGE SCALE GENOMIC DNA]</scope>
    <source>
        <strain evidence="1 2">RABM</strain>
    </source>
</reference>
<proteinExistence type="predicted"/>
<evidence type="ECO:0000313" key="1">
    <source>
        <dbReference type="EMBL" id="KAG4305374.1"/>
    </source>
</evidence>
<accession>A0ACB7CIB7</accession>
<dbReference type="Proteomes" id="UP000768646">
    <property type="component" value="Unassembled WGS sequence"/>
</dbReference>
<comment type="caution">
    <text evidence="1">The sequence shown here is derived from an EMBL/GenBank/DDBJ whole genome shotgun (WGS) entry which is preliminary data.</text>
</comment>
<protein>
    <submittedName>
        <fullName evidence="1">Uncharacterized protein</fullName>
    </submittedName>
</protein>
<gene>
    <name evidence="1" type="ORF">PORY_000930</name>
</gene>
<sequence>MVPRDFLFGKPVPEGSEHGGVLFHVTWVVEVANAQTPSELVGLRICFCMRIFLFNCVKLQRKQSTNKCALSGKNGVFERSCFSVLFEFFGFENDKQEDKEIKVQRQQGMTEDGSAALSFCNHFWGKDDRGVNVLFNRMNEAKTICEEVRSATIEEEYSRRLHRLVRGTLCSHEIGTLRESFTTLQKETEMIAKQHSNIALQIRNELEEPLHAFSSDMRATRKTIQSNLEKLRRIKTAQEQQVQKCKEKIEDKGGKSNAYSSQSNSFLGKSSDKNNSKIDKSQIMAQNNNDYMLAITVLQETSIKWIREWKIACDKFQDLEERRLSFIKSGLWTFSTIISATCLSDKKCCEKIRESIEKCNPQNDIQLFIRTKGTGQEIPNPPKPRDPRDGFEDLNEPPYSIAQFFRVSDPQFHSDAMMQRSILNENSAYLSPKTFSLSETQTELSSKTNVNEAPLDGITQFCKNDSLVSSSSNTKSSPFASIYPHSGETRENTSFFGFKDYNKKDTSTSPGLVNQNRHSLNSNDKRSEFVSSFEESSTSIDKTAKIRSRSSSPFKNFSSKRGHEMKSSLLERLKGMGVVSDSEAEPIDPRANVMLNVGNNMFEVNSDVKKQKSDFYDRDDPVVSALAQFKVSSKTPLSTNRESAKVTWHDSVDKNHSQNPETVERRNCFSTEQSRRLSSNSQSLPMPIPQRPNLSIPNKLVAQRDTLDAPFPAVTAEKMKHISQGYVKQMKDIYGSSEKNKHFQYDMMQINDRDPYYNQVRGDMYMEKEPLSMTKDKMLNERHYMLENRRVPLVSGKPSYVDSRPILRAASPQPQYRDISPDHDYSRPDPRSTVYKSASPSPQYVSRIERPIESLPNSHIQRSLTPGPSMRSSDQYYGYVSRQQPPTSSVFDVALDANGNVINKYSRARSASPCPGAHKPVPRNGYNYNVPTEYLPYANSVSNDYGDYYREDNRALNRASVHNDNRIYMGNGSSAPAQYTEDGRRILFYVRALYDYQATIHEEISFVKDDILLVLEMQEDGWWEGEVVNSKKPKRGLFPSNFVQHIYFILSIFCFTLFISMISYFLFYWYTIPSMEISKPIYFQYSDNSLWAHADFSSEKRFINEQSYNILLELFVPLSKFNIDIGNFMANIKLYSKLGILSISSRPAILTFSSSLLTKIRTFVMSPIFILGLLKEEERLIIPLVEEFKYYKTHETTLKFANITLSRNVQIYSSRLIFETQLHGIKRKTLGVIENQSYSQIPQPSSVMKKMMGIRGSVLGQDVSNGQSVPSNSQNRLFQRSSSNGNFIEGVHMMNSVQKDVFRNSRQSLAPSSARRSSVYTPGRPSNISFFSQTASQAPSKDPRPIRDKQYQLTCIHSILTYLSNSGFPQALTPKNLQQPTQKDFMTIFKWLYHRLDPNYQFIKKMDDEVITCIKNIKYPFADQISRSQLIAVGSPHSWPSMLSMLHWMVEVISCIEKLVNKEIYVDDNNDNEAERIFFDYLTKAYRVFLSGDDDFSEMEKELELEFEKRNEEILLIIERLEKENETLSETIKNITDSMSSVETLDKERLVLQSDKDKFNQYIQYLETKKKKFIDLNTRLRNELYNKEKELSQLSIEKSELQVQVDAQPISPADVDRMTAERESLVKNLEIVTGKMEESSRQTFEKEILVQKKMDSLEKLIANYNSLGYKIGIIPETAPYANNVFFELDFINPVVNHGNIRPDQLVNRDLKHDIRPKLQKLRQDLGTRFHKEQDEAIQLQDVLDKVCEGLLDARDELDVLQAKVSVIMVQYDEVKDNMLAESSASNAEIEKLERDLQQMRITSQNGLLQLEQRSQSISIEYDQLVHVINSLKEDLYREVIRMLDEVIKFKLHIQTSLESFENEVVLENENCNLDDTESLVLIYCTRFNPHPRLYKGCPPAEKIFELQLEETAWSILRRPGRVFVLDSVFKALFVEIVD</sequence>
<organism evidence="1 2">
    <name type="scientific">Pneumocystis oryctolagi</name>
    <dbReference type="NCBI Taxonomy" id="42067"/>
    <lineage>
        <taxon>Eukaryota</taxon>
        <taxon>Fungi</taxon>
        <taxon>Dikarya</taxon>
        <taxon>Ascomycota</taxon>
        <taxon>Taphrinomycotina</taxon>
        <taxon>Pneumocystomycetes</taxon>
        <taxon>Pneumocystaceae</taxon>
        <taxon>Pneumocystis</taxon>
    </lineage>
</organism>
<keyword evidence="2" id="KW-1185">Reference proteome</keyword>